<sequence>MPFFIPCAKEAGETGEEEDIVQSKYDSDEDQDLQ</sequence>
<dbReference type="Proteomes" id="UP000265520">
    <property type="component" value="Unassembled WGS sequence"/>
</dbReference>
<organism evidence="2 3">
    <name type="scientific">Trifolium medium</name>
    <dbReference type="NCBI Taxonomy" id="97028"/>
    <lineage>
        <taxon>Eukaryota</taxon>
        <taxon>Viridiplantae</taxon>
        <taxon>Streptophyta</taxon>
        <taxon>Embryophyta</taxon>
        <taxon>Tracheophyta</taxon>
        <taxon>Spermatophyta</taxon>
        <taxon>Magnoliopsida</taxon>
        <taxon>eudicotyledons</taxon>
        <taxon>Gunneridae</taxon>
        <taxon>Pentapetalae</taxon>
        <taxon>rosids</taxon>
        <taxon>fabids</taxon>
        <taxon>Fabales</taxon>
        <taxon>Fabaceae</taxon>
        <taxon>Papilionoideae</taxon>
        <taxon>50 kb inversion clade</taxon>
        <taxon>NPAAA clade</taxon>
        <taxon>Hologalegina</taxon>
        <taxon>IRL clade</taxon>
        <taxon>Trifolieae</taxon>
        <taxon>Trifolium</taxon>
    </lineage>
</organism>
<name>A0A392V263_9FABA</name>
<accession>A0A392V263</accession>
<protein>
    <submittedName>
        <fullName evidence="2">Uncharacterized protein</fullName>
    </submittedName>
</protein>
<dbReference type="EMBL" id="LXQA011042246">
    <property type="protein sequence ID" value="MCI82394.1"/>
    <property type="molecule type" value="Genomic_DNA"/>
</dbReference>
<keyword evidence="3" id="KW-1185">Reference proteome</keyword>
<comment type="caution">
    <text evidence="2">The sequence shown here is derived from an EMBL/GenBank/DDBJ whole genome shotgun (WGS) entry which is preliminary data.</text>
</comment>
<proteinExistence type="predicted"/>
<reference evidence="2 3" key="1">
    <citation type="journal article" date="2018" name="Front. Plant Sci.">
        <title>Red Clover (Trifolium pratense) and Zigzag Clover (T. medium) - A Picture of Genomic Similarities and Differences.</title>
        <authorList>
            <person name="Dluhosova J."/>
            <person name="Istvanek J."/>
            <person name="Nedelnik J."/>
            <person name="Repkova J."/>
        </authorList>
    </citation>
    <scope>NUCLEOTIDE SEQUENCE [LARGE SCALE GENOMIC DNA]</scope>
    <source>
        <strain evidence="3">cv. 10/8</strain>
        <tissue evidence="2">Leaf</tissue>
    </source>
</reference>
<feature type="non-terminal residue" evidence="2">
    <location>
        <position position="34"/>
    </location>
</feature>
<evidence type="ECO:0000313" key="3">
    <source>
        <dbReference type="Proteomes" id="UP000265520"/>
    </source>
</evidence>
<evidence type="ECO:0000313" key="2">
    <source>
        <dbReference type="EMBL" id="MCI82394.1"/>
    </source>
</evidence>
<evidence type="ECO:0000256" key="1">
    <source>
        <dbReference type="SAM" id="MobiDB-lite"/>
    </source>
</evidence>
<feature type="region of interest" description="Disordered" evidence="1">
    <location>
        <begin position="1"/>
        <end position="34"/>
    </location>
</feature>
<dbReference type="AlphaFoldDB" id="A0A392V263"/>